<dbReference type="InterPro" id="IPR000182">
    <property type="entry name" value="GNAT_dom"/>
</dbReference>
<dbReference type="Proteomes" id="UP000199050">
    <property type="component" value="Unassembled WGS sequence"/>
</dbReference>
<evidence type="ECO:0000256" key="1">
    <source>
        <dbReference type="ARBA" id="ARBA00022679"/>
    </source>
</evidence>
<dbReference type="OrthoDB" id="9789605at2"/>
<dbReference type="PANTHER" id="PTHR43800">
    <property type="entry name" value="PEPTIDYL-LYSINE N-ACETYLTRANSFERASE YJAB"/>
    <property type="match status" value="1"/>
</dbReference>
<organism evidence="4 5">
    <name type="scientific">Paenibacillus typhae</name>
    <dbReference type="NCBI Taxonomy" id="1174501"/>
    <lineage>
        <taxon>Bacteria</taxon>
        <taxon>Bacillati</taxon>
        <taxon>Bacillota</taxon>
        <taxon>Bacilli</taxon>
        <taxon>Bacillales</taxon>
        <taxon>Paenibacillaceae</taxon>
        <taxon>Paenibacillus</taxon>
    </lineage>
</organism>
<gene>
    <name evidence="4" type="ORF">SAMN05216192_12742</name>
</gene>
<dbReference type="GO" id="GO:0016747">
    <property type="term" value="F:acyltransferase activity, transferring groups other than amino-acyl groups"/>
    <property type="evidence" value="ECO:0007669"/>
    <property type="project" value="InterPro"/>
</dbReference>
<dbReference type="InterPro" id="IPR016181">
    <property type="entry name" value="Acyl_CoA_acyltransferase"/>
</dbReference>
<evidence type="ECO:0000313" key="4">
    <source>
        <dbReference type="EMBL" id="SDJ93652.1"/>
    </source>
</evidence>
<evidence type="ECO:0000256" key="2">
    <source>
        <dbReference type="ARBA" id="ARBA00023315"/>
    </source>
</evidence>
<proteinExistence type="predicted"/>
<evidence type="ECO:0000313" key="5">
    <source>
        <dbReference type="Proteomes" id="UP000199050"/>
    </source>
</evidence>
<dbReference type="PANTHER" id="PTHR43800:SF1">
    <property type="entry name" value="PEPTIDYL-LYSINE N-ACETYLTRANSFERASE YJAB"/>
    <property type="match status" value="1"/>
</dbReference>
<keyword evidence="2" id="KW-0012">Acyltransferase</keyword>
<keyword evidence="1 4" id="KW-0808">Transferase</keyword>
<sequence length="149" mass="16667">MIQSLSISSRSESLLQTLLNIWETSVRSTHLFLSEKDIADLRPLVLQGLGVIDQLLIYSVNEGNAPLGFMGIQDHKIEMLFISPTAMGQSIGKKLVTHAIDHLNVQSVDVNEQNPRALGFYEHMGFCVVERSPLDEQGTPFPILHMKLR</sequence>
<dbReference type="Pfam" id="PF13673">
    <property type="entry name" value="Acetyltransf_10"/>
    <property type="match status" value="1"/>
</dbReference>
<dbReference type="Gene3D" id="3.40.630.30">
    <property type="match status" value="1"/>
</dbReference>
<dbReference type="RefSeq" id="WP_090716744.1">
    <property type="nucleotide sequence ID" value="NZ_CBCSKY010000015.1"/>
</dbReference>
<name>A0A1G8XSP7_9BACL</name>
<keyword evidence="5" id="KW-1185">Reference proteome</keyword>
<feature type="domain" description="N-acetyltransferase" evidence="3">
    <location>
        <begin position="5"/>
        <end position="149"/>
    </location>
</feature>
<dbReference type="SUPFAM" id="SSF55729">
    <property type="entry name" value="Acyl-CoA N-acyltransferases (Nat)"/>
    <property type="match status" value="1"/>
</dbReference>
<reference evidence="5" key="1">
    <citation type="submission" date="2016-10" db="EMBL/GenBank/DDBJ databases">
        <authorList>
            <person name="Varghese N."/>
            <person name="Submissions S."/>
        </authorList>
    </citation>
    <scope>NUCLEOTIDE SEQUENCE [LARGE SCALE GENOMIC DNA]</scope>
    <source>
        <strain evidence="5">CGMCC 1.11012</strain>
    </source>
</reference>
<dbReference type="AlphaFoldDB" id="A0A1G8XSP7"/>
<evidence type="ECO:0000259" key="3">
    <source>
        <dbReference type="PROSITE" id="PS51186"/>
    </source>
</evidence>
<dbReference type="EMBL" id="FNDX01000027">
    <property type="protein sequence ID" value="SDJ93652.1"/>
    <property type="molecule type" value="Genomic_DNA"/>
</dbReference>
<dbReference type="CDD" id="cd04301">
    <property type="entry name" value="NAT_SF"/>
    <property type="match status" value="1"/>
</dbReference>
<protein>
    <submittedName>
        <fullName evidence="4">Putative acetyltransferase</fullName>
    </submittedName>
</protein>
<accession>A0A1G8XSP7</accession>
<dbReference type="PROSITE" id="PS51186">
    <property type="entry name" value="GNAT"/>
    <property type="match status" value="1"/>
</dbReference>
<dbReference type="STRING" id="1174501.SAMN05216192_12742"/>